<dbReference type="Gene3D" id="3.20.20.80">
    <property type="entry name" value="Glycosidases"/>
    <property type="match status" value="1"/>
</dbReference>
<keyword evidence="1" id="KW-0732">Signal</keyword>
<evidence type="ECO:0000256" key="1">
    <source>
        <dbReference type="SAM" id="SignalP"/>
    </source>
</evidence>
<evidence type="ECO:0000313" key="3">
    <source>
        <dbReference type="Proteomes" id="UP000225277"/>
    </source>
</evidence>
<accession>A0A2D3V2U1</accession>
<dbReference type="OrthoDB" id="2338662at2759"/>
<dbReference type="AlphaFoldDB" id="A0A2D3V2U1"/>
<dbReference type="RefSeq" id="XP_023627914.1">
    <property type="nucleotide sequence ID" value="XM_023772146.1"/>
</dbReference>
<feature type="signal peptide" evidence="1">
    <location>
        <begin position="1"/>
        <end position="20"/>
    </location>
</feature>
<evidence type="ECO:0000313" key="2">
    <source>
        <dbReference type="EMBL" id="CZT21025.1"/>
    </source>
</evidence>
<dbReference type="SUPFAM" id="SSF51445">
    <property type="entry name" value="(Trans)glycosidases"/>
    <property type="match status" value="1"/>
</dbReference>
<dbReference type="GeneID" id="35602011"/>
<dbReference type="Proteomes" id="UP000225277">
    <property type="component" value="Unassembled WGS sequence"/>
</dbReference>
<dbReference type="STRING" id="112498.A0A2D3V2U1"/>
<feature type="chain" id="PRO_5013770364" evidence="1">
    <location>
        <begin position="21"/>
        <end position="573"/>
    </location>
</feature>
<protein>
    <submittedName>
        <fullName evidence="2">Uncharacterized protein</fullName>
    </submittedName>
</protein>
<gene>
    <name evidence="2" type="ORF">RCC_06886</name>
</gene>
<name>A0A2D3V2U1_9PEZI</name>
<dbReference type="InterPro" id="IPR017853">
    <property type="entry name" value="GH"/>
</dbReference>
<reference evidence="2 3" key="1">
    <citation type="submission" date="2016-03" db="EMBL/GenBank/DDBJ databases">
        <authorList>
            <person name="Ploux O."/>
        </authorList>
    </citation>
    <scope>NUCLEOTIDE SEQUENCE [LARGE SCALE GENOMIC DNA]</scope>
    <source>
        <strain evidence="2 3">URUG2</strain>
    </source>
</reference>
<proteinExistence type="predicted"/>
<dbReference type="EMBL" id="FJUY01000010">
    <property type="protein sequence ID" value="CZT21025.1"/>
    <property type="molecule type" value="Genomic_DNA"/>
</dbReference>
<keyword evidence="3" id="KW-1185">Reference proteome</keyword>
<organism evidence="2 3">
    <name type="scientific">Ramularia collo-cygni</name>
    <dbReference type="NCBI Taxonomy" id="112498"/>
    <lineage>
        <taxon>Eukaryota</taxon>
        <taxon>Fungi</taxon>
        <taxon>Dikarya</taxon>
        <taxon>Ascomycota</taxon>
        <taxon>Pezizomycotina</taxon>
        <taxon>Dothideomycetes</taxon>
        <taxon>Dothideomycetidae</taxon>
        <taxon>Mycosphaerellales</taxon>
        <taxon>Mycosphaerellaceae</taxon>
        <taxon>Ramularia</taxon>
    </lineage>
</organism>
<sequence length="573" mass="63802">MKLPWTFFLASSLLFRQAASQDPLGGLSGSHTDIPRWCGKPYELGSPAFDPGGRLQPPAMTKEPLLDIRITPRYNIYDSNEVSGQFVVDVSTSYVRGEVMVESWKDDLARSQPTSWSFEIVTEDASLPLASGNLFLNTTAKLLRFSLNRLEPRLEPYIIQLNLQVSKEYGSNQTYAASTEFYYLPAKNSGSTVKIDNLYGGMLVANNATQYAFRPLLPFGFYASCDGYLKDSPSNVSAYKDLGFNALNPVCAYTDGDLDPLFDTLDAADLWYQYDMRNSYLNLSSVEEQIPRVKDRSNLLSWYTADEPDGWQYNLSSTKRAHDLLKKADPYHPTSLVLNCDNYYFDEYSSGADYVMQDAYPVGINTTYSRKFNTTVNSTYGDAGCDNCEGMLRDVSNRLDVYTQYLDWLGDPRKPLWSVLQAFSGDFYWEREPTPAETWVMIVLSLSHRAKGVMSWLFPSSPNLNDAHGSLAKAVTAPGVSKYLLGGQPTSVNVTNHPLLDVAYWQIGGRALVAMANLDYSRTSNPITIELPFAAKAVAGQPWGSLSWSLSDDNKLGTYGLDGLATSILILDT</sequence>